<dbReference type="Gene3D" id="1.20.120.230">
    <property type="entry name" value="Alpha-catenin/vinculin-like"/>
    <property type="match status" value="4"/>
</dbReference>
<dbReference type="EMBL" id="JABEBT010000037">
    <property type="protein sequence ID" value="KAF7635844.1"/>
    <property type="molecule type" value="Genomic_DNA"/>
</dbReference>
<name>A0A8S9ZRI3_9BILA</name>
<dbReference type="GO" id="GO:0007155">
    <property type="term" value="P:cell adhesion"/>
    <property type="evidence" value="ECO:0007669"/>
    <property type="project" value="InterPro"/>
</dbReference>
<proteinExistence type="inferred from homology"/>
<dbReference type="GO" id="GO:0071944">
    <property type="term" value="C:cell periphery"/>
    <property type="evidence" value="ECO:0007669"/>
    <property type="project" value="UniProtKB-ARBA"/>
</dbReference>
<dbReference type="SUPFAM" id="SSF47220">
    <property type="entry name" value="alpha-catenin/vinculin-like"/>
    <property type="match status" value="3"/>
</dbReference>
<dbReference type="GO" id="GO:0005737">
    <property type="term" value="C:cytoplasm"/>
    <property type="evidence" value="ECO:0007669"/>
    <property type="project" value="UniProtKB-SubCell"/>
</dbReference>
<evidence type="ECO:0000313" key="8">
    <source>
        <dbReference type="Proteomes" id="UP000605970"/>
    </source>
</evidence>
<keyword evidence="3" id="KW-0963">Cytoplasm</keyword>
<evidence type="ECO:0000256" key="2">
    <source>
        <dbReference type="ARBA" id="ARBA00008376"/>
    </source>
</evidence>
<dbReference type="InterPro" id="IPR030045">
    <property type="entry name" value="CTNNAL1"/>
</dbReference>
<evidence type="ECO:0000313" key="7">
    <source>
        <dbReference type="EMBL" id="KAF7635844.1"/>
    </source>
</evidence>
<evidence type="ECO:0000256" key="1">
    <source>
        <dbReference type="ARBA" id="ARBA00004496"/>
    </source>
</evidence>
<evidence type="ECO:0000256" key="3">
    <source>
        <dbReference type="ARBA" id="ARBA00022490"/>
    </source>
</evidence>
<comment type="caution">
    <text evidence="7">The sequence shown here is derived from an EMBL/GenBank/DDBJ whole genome shotgun (WGS) entry which is preliminary data.</text>
</comment>
<dbReference type="PANTHER" id="PTHR46342">
    <property type="entry name" value="ALPHA-CATULIN"/>
    <property type="match status" value="1"/>
</dbReference>
<keyword evidence="8" id="KW-1185">Reference proteome</keyword>
<feature type="signal peptide" evidence="6">
    <location>
        <begin position="1"/>
        <end position="21"/>
    </location>
</feature>
<dbReference type="OrthoDB" id="9933814at2759"/>
<evidence type="ECO:0008006" key="9">
    <source>
        <dbReference type="Google" id="ProtNLM"/>
    </source>
</evidence>
<dbReference type="Pfam" id="PF01044">
    <property type="entry name" value="Vinculin"/>
    <property type="match status" value="2"/>
</dbReference>
<comment type="similarity">
    <text evidence="2">Belongs to the vinculin/alpha-catenin family.</text>
</comment>
<feature type="coiled-coil region" evidence="4">
    <location>
        <begin position="484"/>
        <end position="511"/>
    </location>
</feature>
<feature type="compositionally biased region" description="Polar residues" evidence="5">
    <location>
        <begin position="1060"/>
        <end position="1072"/>
    </location>
</feature>
<reference evidence="7" key="1">
    <citation type="journal article" date="2020" name="Ecol. Evol.">
        <title>Genome structure and content of the rice root-knot nematode (Meloidogyne graminicola).</title>
        <authorList>
            <person name="Phan N.T."/>
            <person name="Danchin E.G.J."/>
            <person name="Klopp C."/>
            <person name="Perfus-Barbeoch L."/>
            <person name="Kozlowski D.K."/>
            <person name="Koutsovoulos G.D."/>
            <person name="Lopez-Roques C."/>
            <person name="Bouchez O."/>
            <person name="Zahm M."/>
            <person name="Besnard G."/>
            <person name="Bellafiore S."/>
        </authorList>
    </citation>
    <scope>NUCLEOTIDE SEQUENCE</scope>
    <source>
        <strain evidence="7">VN-18</strain>
    </source>
</reference>
<comment type="subcellular location">
    <subcellularLocation>
        <location evidence="1">Cytoplasm</location>
    </subcellularLocation>
</comment>
<feature type="chain" id="PRO_5035912764" description="Alpha-catulin" evidence="6">
    <location>
        <begin position="22"/>
        <end position="1387"/>
    </location>
</feature>
<evidence type="ECO:0000256" key="6">
    <source>
        <dbReference type="SAM" id="SignalP"/>
    </source>
</evidence>
<dbReference type="InterPro" id="IPR036723">
    <property type="entry name" value="Alpha-catenin/vinculin-like_sf"/>
</dbReference>
<dbReference type="Proteomes" id="UP000605970">
    <property type="component" value="Unassembled WGS sequence"/>
</dbReference>
<keyword evidence="6" id="KW-0732">Signal</keyword>
<dbReference type="GO" id="GO:0007266">
    <property type="term" value="P:Rho protein signal transduction"/>
    <property type="evidence" value="ECO:0007669"/>
    <property type="project" value="InterPro"/>
</dbReference>
<keyword evidence="4" id="KW-0175">Coiled coil</keyword>
<dbReference type="InterPro" id="IPR006077">
    <property type="entry name" value="Vinculin/catenin"/>
</dbReference>
<accession>A0A8S9ZRI3</accession>
<protein>
    <recommendedName>
        <fullName evidence="9">Alpha-catulin</fullName>
    </recommendedName>
</protein>
<organism evidence="7 8">
    <name type="scientific">Meloidogyne graminicola</name>
    <dbReference type="NCBI Taxonomy" id="189291"/>
    <lineage>
        <taxon>Eukaryota</taxon>
        <taxon>Metazoa</taxon>
        <taxon>Ecdysozoa</taxon>
        <taxon>Nematoda</taxon>
        <taxon>Chromadorea</taxon>
        <taxon>Rhabditida</taxon>
        <taxon>Tylenchina</taxon>
        <taxon>Tylenchomorpha</taxon>
        <taxon>Tylenchoidea</taxon>
        <taxon>Meloidogynidae</taxon>
        <taxon>Meloidogyninae</taxon>
        <taxon>Meloidogyne</taxon>
    </lineage>
</organism>
<dbReference type="GO" id="GO:0051015">
    <property type="term" value="F:actin filament binding"/>
    <property type="evidence" value="ECO:0007669"/>
    <property type="project" value="InterPro"/>
</dbReference>
<feature type="region of interest" description="Disordered" evidence="5">
    <location>
        <begin position="1029"/>
        <end position="1072"/>
    </location>
</feature>
<evidence type="ECO:0000256" key="5">
    <source>
        <dbReference type="SAM" id="MobiDB-lite"/>
    </source>
</evidence>
<feature type="compositionally biased region" description="Acidic residues" evidence="5">
    <location>
        <begin position="1033"/>
        <end position="1059"/>
    </location>
</feature>
<dbReference type="PANTHER" id="PTHR46342:SF1">
    <property type="entry name" value="ALPHA-CATULIN"/>
    <property type="match status" value="1"/>
</dbReference>
<evidence type="ECO:0000256" key="4">
    <source>
        <dbReference type="SAM" id="Coils"/>
    </source>
</evidence>
<sequence length="1387" mass="156611">MVKMLFCCVHLFVFYSTLMHATISNASILPPRQTQHNNTFSTTSVMSTSQHGSIPPQQTIASNDGLPLHISPFYGPNFPQQNTLESTFIQQKQQTNASFDPRNLEIKTRSVEQTLLPLVQQISTLVNFKETILTGGRPKSDRALRAALKIGTAVEAAVERFVAVGETIADENPDIQPELYDACHEARIAGSSIANLHGSMLAEPASSNFPMENGDTTIFPNVNTTQLVRAARQLLSSVTRVLLLADRVLVKHILRAEDKIAYSLTKLENTSNFTEFVQVFTEFGGQMVDLAHRSGDRQQDLKSEKRQAQMQVARAQLERLTMLLLTSAKTLLRHPDDPAAIQCRDGVFHQIRSALQLIAICVTDGVMAFDAMNAYSSPLDELFLETDGPLDIGIQLTASVAIRQLCEMLDMCRMMSLIGAGVRERLISALSALCEMSIDFTDSSWTPNQQREQILDLLEECRFEMGNLVNPPTTELGNAERLRNESIQVTVERLNRRLKDLRKQLQLVALEQIAIVFRQNEDQTLLSSLKTCSISGDIDGVERFLEQFRIHAEHLQEVCRLLHHISITDSLHVFTGHAERNLRSLAPLTLLSGRILCVHPSSRIARENLEVFCDTWATNVNDLARLTKEIDAACSGRLAAEKQAYMSLPRPGVSNNSNLWWLSNTPQSGNSPLLSSSTRSSTIANSFASNNIFCSGFISNSNNCCVHSSGNCFLPKFQQNNYSDNLQNISTNDNELKIKEINNNNFNEENFQKMSKKDVKKKKERNLFLANNNKQISQDGNCFEELKKKNKNSRINLMKDKDAGKSEKDVDIKDEKIFTEINEENLTELNSNIKEEKIDINFNEKNEEENNIKIEQNFKVKSESHSPVYAEIIKRPTNELPDNLKTIKVEDVKESVPKKDENNSKISPNSAFTPYEKFINNQKQEQQKTSKTPQIYIYNSPPIRRQLNNNNLRKSDSSNEIIKFNRIGIGFDEPVILRQWEDSDTTTTCSTQDSSSGYATEYSKQQNLNEENNYATLIKKKTKTAPLAKCDEVDVDDEDENEEEDEESEENNEETEEEQPSLNEDNIKNSKNNFVVRMRNKKEANKETSLVNTKFGQRISQILESLQAEAEILLILCFCIRHGTTSKPTKPITLDLEDHQKIAKVGLEMKLLTDEMEAEAENWDKYAENDIVKRAKTMSSMSYNMYLFTKGDGPLKTTHDLFTQAEFFAEQANKMHKTVKEFAFEVPGSAEKNDLLQILEKIPVHCQQLQVLVKSPTVGKTATFNKVDAVISETKRLMNEIAKLVTACFVCATKFEIEFRGNIGGHLSVDGGELLGDYSSQRASRESSAVWRRTPSMRRAIQPQPQNPQYLTAGGPSSINWHCVTNIVKLINLNSYDMRERGGEFYI</sequence>
<gene>
    <name evidence="7" type="ORF">Mgra_00004754</name>
</gene>